<dbReference type="EMBL" id="CADCVI010000050">
    <property type="protein sequence ID" value="CAA9460402.1"/>
    <property type="molecule type" value="Genomic_DNA"/>
</dbReference>
<feature type="domain" description="Amine oxidase" evidence="5">
    <location>
        <begin position="26"/>
        <end position="504"/>
    </location>
</feature>
<evidence type="ECO:0000256" key="1">
    <source>
        <dbReference type="ARBA" id="ARBA00004829"/>
    </source>
</evidence>
<dbReference type="InterPro" id="IPR036188">
    <property type="entry name" value="FAD/NAD-bd_sf"/>
</dbReference>
<sequence length="520" mass="57964">MTATTGPKTTSATRPGKRVAVVGAGMGGLAAAIRLKVMGFDVEVFEKNGQIGGRVGRLEESGFTFDTGPTLLLMTDVYRDLFRAAGRNLDDEVDLMPLDPNYRVHFGDGDSIKVSSNLPSLIPEMERVEPGVTPRFYRFMEDACLKYRLGRSEFVERDFDTAGDFFGPRNLKLLLKTKAVNNYYKSVSRFFKSDKLRQTFSFQTMYLGLSPFEAPAVYALLPYTELAEDGLWFPKGGMYEIVLAMGRLAEDLGIRINLNSTVDEIIVDGGRASGVRVNGEAFGADAVLANADLPYVYRKLLPSSVGTRDFRFKLRKREKLLYTASSFMMYLGLDRELDHLSHHNVYLSSQYEKNFAQIFDERRLPDDPSFYTNVPSRTDRNAAPEGMESLYVLVPTPHLGENVDWEQEGPAFKEKMYDLIEERAGIPNIRSHVVYEKITTPQDWLADYNLEEGAAFGLGHGIFQVGYFRPPMASKAVPNLYFVGASTRPGTGVPLVTIGAKLVAGRMERELLGRSSAVGV</sequence>
<dbReference type="PRINTS" id="PR00419">
    <property type="entry name" value="ADXRDTASE"/>
</dbReference>
<reference evidence="6" key="1">
    <citation type="submission" date="2020-02" db="EMBL/GenBank/DDBJ databases">
        <authorList>
            <person name="Meier V. D."/>
        </authorList>
    </citation>
    <scope>NUCLEOTIDE SEQUENCE</scope>
    <source>
        <strain evidence="6">AVDCRST_MAG25</strain>
    </source>
</reference>
<dbReference type="GO" id="GO:0016491">
    <property type="term" value="F:oxidoreductase activity"/>
    <property type="evidence" value="ECO:0007669"/>
    <property type="project" value="UniProtKB-KW"/>
</dbReference>
<keyword evidence="3 4" id="KW-0560">Oxidoreductase</keyword>
<dbReference type="Pfam" id="PF01593">
    <property type="entry name" value="Amino_oxidase"/>
    <property type="match status" value="1"/>
</dbReference>
<comment type="pathway">
    <text evidence="1 4">Carotenoid biosynthesis.</text>
</comment>
<evidence type="ECO:0000259" key="5">
    <source>
        <dbReference type="Pfam" id="PF01593"/>
    </source>
</evidence>
<proteinExistence type="inferred from homology"/>
<organism evidence="6">
    <name type="scientific">uncultured Rubrobacteraceae bacterium</name>
    <dbReference type="NCBI Taxonomy" id="349277"/>
    <lineage>
        <taxon>Bacteria</taxon>
        <taxon>Bacillati</taxon>
        <taxon>Actinomycetota</taxon>
        <taxon>Rubrobacteria</taxon>
        <taxon>Rubrobacterales</taxon>
        <taxon>Rubrobacteraceae</taxon>
        <taxon>environmental samples</taxon>
    </lineage>
</organism>
<dbReference type="PANTHER" id="PTHR43734:SF1">
    <property type="entry name" value="PHYTOENE DESATURASE"/>
    <property type="match status" value="1"/>
</dbReference>
<evidence type="ECO:0000256" key="3">
    <source>
        <dbReference type="ARBA" id="ARBA00023002"/>
    </source>
</evidence>
<evidence type="ECO:0000256" key="4">
    <source>
        <dbReference type="RuleBase" id="RU362075"/>
    </source>
</evidence>
<evidence type="ECO:0000313" key="6">
    <source>
        <dbReference type="EMBL" id="CAA9460402.1"/>
    </source>
</evidence>
<accession>A0A6J4R536</accession>
<keyword evidence="2 4" id="KW-0125">Carotenoid biosynthesis</keyword>
<dbReference type="AlphaFoldDB" id="A0A6J4R536"/>
<comment type="similarity">
    <text evidence="4">Belongs to the carotenoid/retinoid oxidoreductase family.</text>
</comment>
<dbReference type="Gene3D" id="3.50.50.60">
    <property type="entry name" value="FAD/NAD(P)-binding domain"/>
    <property type="match status" value="2"/>
</dbReference>
<evidence type="ECO:0000256" key="2">
    <source>
        <dbReference type="ARBA" id="ARBA00022746"/>
    </source>
</evidence>
<dbReference type="InterPro" id="IPR002937">
    <property type="entry name" value="Amino_oxidase"/>
</dbReference>
<dbReference type="SUPFAM" id="SSF51905">
    <property type="entry name" value="FAD/NAD(P)-binding domain"/>
    <property type="match status" value="1"/>
</dbReference>
<name>A0A6J4R536_9ACTN</name>
<dbReference type="NCBIfam" id="TIGR02734">
    <property type="entry name" value="crtI_fam"/>
    <property type="match status" value="1"/>
</dbReference>
<protein>
    <submittedName>
        <fullName evidence="6">Phytoene dehydrogenase and related proteins</fullName>
    </submittedName>
</protein>
<dbReference type="GO" id="GO:0016117">
    <property type="term" value="P:carotenoid biosynthetic process"/>
    <property type="evidence" value="ECO:0007669"/>
    <property type="project" value="UniProtKB-KW"/>
</dbReference>
<dbReference type="PANTHER" id="PTHR43734">
    <property type="entry name" value="PHYTOENE DESATURASE"/>
    <property type="match status" value="1"/>
</dbReference>
<gene>
    <name evidence="6" type="ORF">AVDCRST_MAG25-767</name>
</gene>
<dbReference type="InterPro" id="IPR014105">
    <property type="entry name" value="Carotenoid/retinoid_OxRdtase"/>
</dbReference>